<dbReference type="SUPFAM" id="SSF56214">
    <property type="entry name" value="4'-phosphopantetheinyl transferase"/>
    <property type="match status" value="2"/>
</dbReference>
<dbReference type="InterPro" id="IPR037143">
    <property type="entry name" value="4-PPantetheinyl_Trfase_dom_sf"/>
</dbReference>
<name>A0A9N9F2K6_9GLOM</name>
<dbReference type="Gene3D" id="3.90.470.20">
    <property type="entry name" value="4'-phosphopantetheinyl transferase domain"/>
    <property type="match status" value="2"/>
</dbReference>
<keyword evidence="6" id="KW-1185">Reference proteome</keyword>
<feature type="domain" description="4'-phosphopantetheinyl transferase N-terminal" evidence="4">
    <location>
        <begin position="14"/>
        <end position="114"/>
    </location>
</feature>
<dbReference type="FunFam" id="3.90.470.20:FF:000003">
    <property type="entry name" value="L-aminoadipate-semialdehyde dehydrogenase-phosphopantetheinyl transferase"/>
    <property type="match status" value="1"/>
</dbReference>
<dbReference type="PANTHER" id="PTHR12215">
    <property type="entry name" value="PHOSPHOPANTETHEINE TRANSFERASE"/>
    <property type="match status" value="1"/>
</dbReference>
<dbReference type="GO" id="GO:0005829">
    <property type="term" value="C:cytosol"/>
    <property type="evidence" value="ECO:0007669"/>
    <property type="project" value="TreeGrafter"/>
</dbReference>
<proteinExistence type="predicted"/>
<dbReference type="GO" id="GO:0019878">
    <property type="term" value="P:lysine biosynthetic process via aminoadipic acid"/>
    <property type="evidence" value="ECO:0007669"/>
    <property type="project" value="TreeGrafter"/>
</dbReference>
<comment type="caution">
    <text evidence="5">The sequence shown here is derived from an EMBL/GenBank/DDBJ whole genome shotgun (WGS) entry which is preliminary data.</text>
</comment>
<evidence type="ECO:0000259" key="4">
    <source>
        <dbReference type="Pfam" id="PF22624"/>
    </source>
</evidence>
<gene>
    <name evidence="5" type="ORF">DEBURN_LOCUS4835</name>
</gene>
<protein>
    <recommendedName>
        <fullName evidence="1">holo-[acyl-carrier-protein] synthase</fullName>
        <ecNumber evidence="1">2.7.8.7</ecNumber>
    </recommendedName>
</protein>
<evidence type="ECO:0000313" key="5">
    <source>
        <dbReference type="EMBL" id="CAG8504223.1"/>
    </source>
</evidence>
<dbReference type="InterPro" id="IPR008278">
    <property type="entry name" value="4-PPantetheinyl_Trfase_dom"/>
</dbReference>
<evidence type="ECO:0000313" key="6">
    <source>
        <dbReference type="Proteomes" id="UP000789706"/>
    </source>
</evidence>
<dbReference type="InterPro" id="IPR050559">
    <property type="entry name" value="P-Pant_transferase_sf"/>
</dbReference>
<dbReference type="OrthoDB" id="26719at2759"/>
<dbReference type="GO" id="GO:0000287">
    <property type="term" value="F:magnesium ion binding"/>
    <property type="evidence" value="ECO:0007669"/>
    <property type="project" value="InterPro"/>
</dbReference>
<dbReference type="InterPro" id="IPR055066">
    <property type="entry name" value="AASDHPPT_N"/>
</dbReference>
<dbReference type="EMBL" id="CAJVPK010000395">
    <property type="protein sequence ID" value="CAG8504223.1"/>
    <property type="molecule type" value="Genomic_DNA"/>
</dbReference>
<evidence type="ECO:0000256" key="2">
    <source>
        <dbReference type="ARBA" id="ARBA00022679"/>
    </source>
</evidence>
<dbReference type="EC" id="2.7.8.7" evidence="1"/>
<dbReference type="PANTHER" id="PTHR12215:SF10">
    <property type="entry name" value="L-AMINOADIPATE-SEMIALDEHYDE DEHYDROGENASE-PHOSPHOPANTETHEINYL TRANSFERASE"/>
    <property type="match status" value="1"/>
</dbReference>
<organism evidence="5 6">
    <name type="scientific">Diversispora eburnea</name>
    <dbReference type="NCBI Taxonomy" id="1213867"/>
    <lineage>
        <taxon>Eukaryota</taxon>
        <taxon>Fungi</taxon>
        <taxon>Fungi incertae sedis</taxon>
        <taxon>Mucoromycota</taxon>
        <taxon>Glomeromycotina</taxon>
        <taxon>Glomeromycetes</taxon>
        <taxon>Diversisporales</taxon>
        <taxon>Diversisporaceae</taxon>
        <taxon>Diversispora</taxon>
    </lineage>
</organism>
<accession>A0A9N9F2K6</accession>
<dbReference type="Proteomes" id="UP000789706">
    <property type="component" value="Unassembled WGS sequence"/>
</dbReference>
<dbReference type="AlphaFoldDB" id="A0A9N9F2K6"/>
<dbReference type="GO" id="GO:0008897">
    <property type="term" value="F:holo-[acyl-carrier-protein] synthase activity"/>
    <property type="evidence" value="ECO:0007669"/>
    <property type="project" value="UniProtKB-EC"/>
</dbReference>
<dbReference type="Pfam" id="PF01648">
    <property type="entry name" value="ACPS"/>
    <property type="match status" value="1"/>
</dbReference>
<reference evidence="5" key="1">
    <citation type="submission" date="2021-06" db="EMBL/GenBank/DDBJ databases">
        <authorList>
            <person name="Kallberg Y."/>
            <person name="Tangrot J."/>
            <person name="Rosling A."/>
        </authorList>
    </citation>
    <scope>NUCLEOTIDE SEQUENCE</scope>
    <source>
        <strain evidence="5">AZ414A</strain>
    </source>
</reference>
<evidence type="ECO:0000256" key="1">
    <source>
        <dbReference type="ARBA" id="ARBA00013172"/>
    </source>
</evidence>
<evidence type="ECO:0000259" key="3">
    <source>
        <dbReference type="Pfam" id="PF01648"/>
    </source>
</evidence>
<keyword evidence="2" id="KW-0808">Transferase</keyword>
<dbReference type="Pfam" id="PF22624">
    <property type="entry name" value="AASDHPPT_N"/>
    <property type="match status" value="1"/>
</dbReference>
<sequence>MDPKITARWAFDVSKWNPSNEQYKKALSYVQPEESERIQKFRSFQDSKLALIGRLLMRFLFCKIYNCNWKEIRFGRTKENRPILLKPEYLINNKNQLINFNISHHGDWVVLVSSDNFLIGVDVMKVEKSNNLSVYQFFECFKDQFSGYEWNTITSSYTNELDQLHLFYRYWCLKESYVKAIGIGLALDLKSIEFHLSDDENNNLEFGNIKILNTKTSLYINNKLSPQWKFEESYLDELHLVGISYSISDKNNISSLLSSSIWNIIVFHIVHLGKQKAVAFGDIEFTAPPPNKSNIARL</sequence>
<feature type="domain" description="4'-phosphopantetheinyl transferase" evidence="3">
    <location>
        <begin position="119"/>
        <end position="219"/>
    </location>
</feature>